<reference evidence="5 6" key="1">
    <citation type="submission" date="2024-01" db="EMBL/GenBank/DDBJ databases">
        <title>Seven novel Bacillus-like species.</title>
        <authorList>
            <person name="Liu G."/>
        </authorList>
    </citation>
    <scope>NUCLEOTIDE SEQUENCE [LARGE SCALE GENOMIC DNA]</scope>
    <source>
        <strain evidence="5 6">FJAT-53711</strain>
    </source>
</reference>
<evidence type="ECO:0000259" key="4">
    <source>
        <dbReference type="PROSITE" id="PS50995"/>
    </source>
</evidence>
<keyword evidence="3" id="KW-0804">Transcription</keyword>
<evidence type="ECO:0000256" key="3">
    <source>
        <dbReference type="ARBA" id="ARBA00023163"/>
    </source>
</evidence>
<keyword evidence="6" id="KW-1185">Reference proteome</keyword>
<dbReference type="PROSITE" id="PS01117">
    <property type="entry name" value="HTH_MARR_1"/>
    <property type="match status" value="1"/>
</dbReference>
<dbReference type="InterPro" id="IPR036388">
    <property type="entry name" value="WH-like_DNA-bd_sf"/>
</dbReference>
<dbReference type="Pfam" id="PF01047">
    <property type="entry name" value="MarR"/>
    <property type="match status" value="1"/>
</dbReference>
<dbReference type="EMBL" id="JBAWSV010000001">
    <property type="protein sequence ID" value="MEI4828189.1"/>
    <property type="molecule type" value="Genomic_DNA"/>
</dbReference>
<dbReference type="SMART" id="SM00347">
    <property type="entry name" value="HTH_MARR"/>
    <property type="match status" value="1"/>
</dbReference>
<dbReference type="Gene3D" id="1.10.10.10">
    <property type="entry name" value="Winged helix-like DNA-binding domain superfamily/Winged helix DNA-binding domain"/>
    <property type="match status" value="1"/>
</dbReference>
<evidence type="ECO:0000256" key="1">
    <source>
        <dbReference type="ARBA" id="ARBA00023015"/>
    </source>
</evidence>
<organism evidence="5 6">
    <name type="scientific">Bacillus yunxiaonensis</name>
    <dbReference type="NCBI Taxonomy" id="3127665"/>
    <lineage>
        <taxon>Bacteria</taxon>
        <taxon>Bacillati</taxon>
        <taxon>Bacillota</taxon>
        <taxon>Bacilli</taxon>
        <taxon>Bacillales</taxon>
        <taxon>Bacillaceae</taxon>
        <taxon>Bacillus</taxon>
    </lineage>
</organism>
<keyword evidence="1" id="KW-0805">Transcription regulation</keyword>
<evidence type="ECO:0000313" key="5">
    <source>
        <dbReference type="EMBL" id="MEI4828189.1"/>
    </source>
</evidence>
<evidence type="ECO:0000256" key="2">
    <source>
        <dbReference type="ARBA" id="ARBA00023125"/>
    </source>
</evidence>
<dbReference type="InterPro" id="IPR023187">
    <property type="entry name" value="Tscrpt_reg_MarR-type_CS"/>
</dbReference>
<dbReference type="InterPro" id="IPR000835">
    <property type="entry name" value="HTH_MarR-typ"/>
</dbReference>
<dbReference type="SUPFAM" id="SSF46785">
    <property type="entry name" value="Winged helix' DNA-binding domain"/>
    <property type="match status" value="1"/>
</dbReference>
<dbReference type="InterPro" id="IPR036390">
    <property type="entry name" value="WH_DNA-bd_sf"/>
</dbReference>
<name>A0ABU8FQE3_9BACI</name>
<comment type="caution">
    <text evidence="5">The sequence shown here is derived from an EMBL/GenBank/DDBJ whole genome shotgun (WGS) entry which is preliminary data.</text>
</comment>
<dbReference type="PANTHER" id="PTHR33164:SF43">
    <property type="entry name" value="HTH-TYPE TRANSCRIPTIONAL REPRESSOR YETL"/>
    <property type="match status" value="1"/>
</dbReference>
<sequence length="194" mass="21346">MKDSEKTEDVYVVPPAGSDTKVINYNDAVPTLIQSKRQIDRYNLDIDAQAVLVAVRLMAAGTKLGHATEIHFSRFGLSTGRYRLLADLEDNEGEALPSQLAEHLGVTRATVTGLIDTLERDGLVSRRPSSKDGRQKSVILTEQGAKKLREMAPEHFARLEAMVGLLSIEERSVFLDLLGRVTEGISALTDELDE</sequence>
<dbReference type="PRINTS" id="PR00598">
    <property type="entry name" value="HTHMARR"/>
</dbReference>
<dbReference type="Proteomes" id="UP001367922">
    <property type="component" value="Unassembled WGS sequence"/>
</dbReference>
<protein>
    <submittedName>
        <fullName evidence="5">MarR family transcriptional regulator</fullName>
    </submittedName>
</protein>
<accession>A0ABU8FQE3</accession>
<evidence type="ECO:0000313" key="6">
    <source>
        <dbReference type="Proteomes" id="UP001367922"/>
    </source>
</evidence>
<gene>
    <name evidence="5" type="ORF">WAX78_01750</name>
</gene>
<keyword evidence="2" id="KW-0238">DNA-binding</keyword>
<proteinExistence type="predicted"/>
<feature type="domain" description="HTH marR-type" evidence="4">
    <location>
        <begin position="25"/>
        <end position="183"/>
    </location>
</feature>
<dbReference type="PROSITE" id="PS50995">
    <property type="entry name" value="HTH_MARR_2"/>
    <property type="match status" value="1"/>
</dbReference>
<dbReference type="InterPro" id="IPR039422">
    <property type="entry name" value="MarR/SlyA-like"/>
</dbReference>
<dbReference type="PANTHER" id="PTHR33164">
    <property type="entry name" value="TRANSCRIPTIONAL REGULATOR, MARR FAMILY"/>
    <property type="match status" value="1"/>
</dbReference>